<keyword evidence="6" id="KW-1185">Reference proteome</keyword>
<comment type="caution">
    <text evidence="5">The sequence shown here is derived from an EMBL/GenBank/DDBJ whole genome shotgun (WGS) entry which is preliminary data.</text>
</comment>
<sequence length="692" mass="83059">MNYLKLFHRIQQHNLFQDQVDIGDHYDIEANIGHYKYPHVVKNFTVHYKKGFLPRGQPFSVYNEKHREQAIKLFELYLAANDHDTFYKTACWARDRVNEGMFMYDLTVAAFHREDTKDFVLPPPYEIDPYLFTEDYVLQQAYKYWTKESGTDKHVEHVIPVNFTARNQENLLAYFREDVDLNAFNMYFRYIYPTWFNTTLYGKSFDRRGEQFYYTYHQIYALYFLERLSNSLPDVKHFQYSKPLKTGYNPHLRYQNGEEMPARPSNMYPTDIDLFYIDDIKNYESSVEQALSFGFVFDEHITPRSLFHDKHGMDYIGEMIEGTSNSQHQLYYGSLFHFYCLLVGRIVDPYHKNGLAPSALEHSQTALRDPAFYQLWKRIDHIDQKYKDRLPRYTHDELSFPGVKVENVDVDKLYTYFENFEYSLDNAMYFGKLEDYMKANIRARKYRLNHKPFTYNIEVSSDKAQDVYVRIFLGPKYDILGNELELNDRRQYFVEMDRFIYKVDVNEISLNFSVKAGKTVIERKSHDSSIISDSHDSFRILLKKVTDGLQGKDQYYIDRTINVFNFTFFLYLMFLYDNHLYRKFFTHFQSHKYCGYPENLLLPKGKKGGQTFTFYVIVTPYVKQDEHDFEPYHYKAFSYCGVGHGRKYPDDKPLGFPFDRKIHDYDFYTPNMYIKDVVIFHEKYDEIHDVTH</sequence>
<evidence type="ECO:0000256" key="1">
    <source>
        <dbReference type="ARBA" id="ARBA00022761"/>
    </source>
</evidence>
<dbReference type="PANTHER" id="PTHR11511">
    <property type="entry name" value="LARVAL STORAGE PROTEIN/PHENOLOXIDASE"/>
    <property type="match status" value="1"/>
</dbReference>
<dbReference type="Pfam" id="PF03722">
    <property type="entry name" value="Hemocyanin_N"/>
    <property type="match status" value="1"/>
</dbReference>
<dbReference type="SUPFAM" id="SSF48050">
    <property type="entry name" value="Hemocyanin, N-terminal domain"/>
    <property type="match status" value="1"/>
</dbReference>
<dbReference type="InterPro" id="IPR014756">
    <property type="entry name" value="Ig_E-set"/>
</dbReference>
<dbReference type="Pfam" id="PF03723">
    <property type="entry name" value="Hemocyanin_C"/>
    <property type="match status" value="1"/>
</dbReference>
<dbReference type="SUPFAM" id="SSF81296">
    <property type="entry name" value="E set domains"/>
    <property type="match status" value="1"/>
</dbReference>
<dbReference type="InterPro" id="IPR005203">
    <property type="entry name" value="Hemocyanin_C"/>
</dbReference>
<accession>A0ABQ8SWP1</accession>
<dbReference type="Proteomes" id="UP001148838">
    <property type="component" value="Unassembled WGS sequence"/>
</dbReference>
<dbReference type="InterPro" id="IPR013788">
    <property type="entry name" value="Hemocyanin/hexamerin"/>
</dbReference>
<dbReference type="PROSITE" id="PS00210">
    <property type="entry name" value="HEMOCYANIN_2"/>
    <property type="match status" value="1"/>
</dbReference>
<dbReference type="Gene3D" id="2.60.40.1520">
    <property type="entry name" value="Hemocyanin, C-terminal domain"/>
    <property type="match status" value="2"/>
</dbReference>
<reference evidence="5 6" key="1">
    <citation type="journal article" date="2022" name="Allergy">
        <title>Genome assembly and annotation of Periplaneta americana reveal a comprehensive cockroach allergen profile.</title>
        <authorList>
            <person name="Wang L."/>
            <person name="Xiong Q."/>
            <person name="Saelim N."/>
            <person name="Wang L."/>
            <person name="Nong W."/>
            <person name="Wan A.T."/>
            <person name="Shi M."/>
            <person name="Liu X."/>
            <person name="Cao Q."/>
            <person name="Hui J.H.L."/>
            <person name="Sookrung N."/>
            <person name="Leung T.F."/>
            <person name="Tungtrongchitr A."/>
            <person name="Tsui S.K.W."/>
        </authorList>
    </citation>
    <scope>NUCLEOTIDE SEQUENCE [LARGE SCALE GENOMIC DNA]</scope>
    <source>
        <strain evidence="5">PWHHKU_190912</strain>
    </source>
</reference>
<proteinExistence type="predicted"/>
<protein>
    <submittedName>
        <fullName evidence="5">Uncharacterized protein</fullName>
    </submittedName>
</protein>
<dbReference type="InterPro" id="IPR008922">
    <property type="entry name" value="Di-copper_centre_dom_sf"/>
</dbReference>
<evidence type="ECO:0000313" key="5">
    <source>
        <dbReference type="EMBL" id="KAJ4438413.1"/>
    </source>
</evidence>
<evidence type="ECO:0000259" key="4">
    <source>
        <dbReference type="Pfam" id="PF03723"/>
    </source>
</evidence>
<dbReference type="Gene3D" id="1.20.1370.10">
    <property type="entry name" value="Hemocyanin, N-terminal domain"/>
    <property type="match status" value="1"/>
</dbReference>
<evidence type="ECO:0000259" key="3">
    <source>
        <dbReference type="Pfam" id="PF03722"/>
    </source>
</evidence>
<feature type="domain" description="Hemocyanin C-terminal" evidence="4">
    <location>
        <begin position="392"/>
        <end position="681"/>
    </location>
</feature>
<dbReference type="PANTHER" id="PTHR11511:SF5">
    <property type="entry name" value="FAT-BODY PROTEIN 1-RELATED"/>
    <property type="match status" value="1"/>
</dbReference>
<gene>
    <name evidence="5" type="ORF">ANN_14358</name>
</gene>
<dbReference type="InterPro" id="IPR037020">
    <property type="entry name" value="Hemocyanin_C_sf"/>
</dbReference>
<dbReference type="InterPro" id="IPR005204">
    <property type="entry name" value="Hemocyanin_N"/>
</dbReference>
<dbReference type="PRINTS" id="PR00187">
    <property type="entry name" value="HAEMOCYANIN"/>
</dbReference>
<dbReference type="Pfam" id="PF00372">
    <property type="entry name" value="Hemocyanin_M"/>
    <property type="match status" value="1"/>
</dbReference>
<feature type="domain" description="Hemocyanin N-terminal" evidence="3">
    <location>
        <begin position="4"/>
        <end position="117"/>
    </location>
</feature>
<keyword evidence="1" id="KW-0758">Storage protein</keyword>
<feature type="domain" description="Hemocyanin middle" evidence="2">
    <location>
        <begin position="123"/>
        <end position="381"/>
    </location>
</feature>
<dbReference type="Gene3D" id="1.10.1280.10">
    <property type="entry name" value="Di-copper center containing domain from catechol oxidase"/>
    <property type="match status" value="1"/>
</dbReference>
<name>A0ABQ8SWP1_PERAM</name>
<dbReference type="SUPFAM" id="SSF48056">
    <property type="entry name" value="Di-copper centre-containing domain"/>
    <property type="match status" value="1"/>
</dbReference>
<dbReference type="InterPro" id="IPR000896">
    <property type="entry name" value="Hemocyanin/hexamerin_mid_dom"/>
</dbReference>
<dbReference type="EMBL" id="JAJSOF020000019">
    <property type="protein sequence ID" value="KAJ4438413.1"/>
    <property type="molecule type" value="Genomic_DNA"/>
</dbReference>
<evidence type="ECO:0000313" key="6">
    <source>
        <dbReference type="Proteomes" id="UP001148838"/>
    </source>
</evidence>
<organism evidence="5 6">
    <name type="scientific">Periplaneta americana</name>
    <name type="common">American cockroach</name>
    <name type="synonym">Blatta americana</name>
    <dbReference type="NCBI Taxonomy" id="6978"/>
    <lineage>
        <taxon>Eukaryota</taxon>
        <taxon>Metazoa</taxon>
        <taxon>Ecdysozoa</taxon>
        <taxon>Arthropoda</taxon>
        <taxon>Hexapoda</taxon>
        <taxon>Insecta</taxon>
        <taxon>Pterygota</taxon>
        <taxon>Neoptera</taxon>
        <taxon>Polyneoptera</taxon>
        <taxon>Dictyoptera</taxon>
        <taxon>Blattodea</taxon>
        <taxon>Blattoidea</taxon>
        <taxon>Blattidae</taxon>
        <taxon>Blattinae</taxon>
        <taxon>Periplaneta</taxon>
    </lineage>
</organism>
<dbReference type="InterPro" id="IPR036697">
    <property type="entry name" value="Hemocyanin_N_sf"/>
</dbReference>
<evidence type="ECO:0000259" key="2">
    <source>
        <dbReference type="Pfam" id="PF00372"/>
    </source>
</evidence>